<comment type="caution">
    <text evidence="1">The sequence shown here is derived from an EMBL/GenBank/DDBJ whole genome shotgun (WGS) entry which is preliminary data.</text>
</comment>
<evidence type="ECO:0000313" key="1">
    <source>
        <dbReference type="EMBL" id="KRY97998.1"/>
    </source>
</evidence>
<dbReference type="Proteomes" id="UP000054805">
    <property type="component" value="Unassembled WGS sequence"/>
</dbReference>
<accession>A0A0V1GIK4</accession>
<evidence type="ECO:0000313" key="2">
    <source>
        <dbReference type="Proteomes" id="UP000054805"/>
    </source>
</evidence>
<gene>
    <name evidence="1" type="ORF">T4B_14750</name>
</gene>
<dbReference type="EMBL" id="JYDS01002014">
    <property type="protein sequence ID" value="KRY97998.1"/>
    <property type="molecule type" value="Genomic_DNA"/>
</dbReference>
<proteinExistence type="predicted"/>
<dbReference type="AlphaFoldDB" id="A0A0V1GIK4"/>
<name>A0A0V1GIK4_TRIPS</name>
<protein>
    <submittedName>
        <fullName evidence="1">Uncharacterized protein</fullName>
    </submittedName>
</protein>
<organism evidence="1 2">
    <name type="scientific">Trichinella pseudospiralis</name>
    <name type="common">Parasitic roundworm</name>
    <dbReference type="NCBI Taxonomy" id="6337"/>
    <lineage>
        <taxon>Eukaryota</taxon>
        <taxon>Metazoa</taxon>
        <taxon>Ecdysozoa</taxon>
        <taxon>Nematoda</taxon>
        <taxon>Enoplea</taxon>
        <taxon>Dorylaimia</taxon>
        <taxon>Trichinellida</taxon>
        <taxon>Trichinellidae</taxon>
        <taxon>Trichinella</taxon>
    </lineage>
</organism>
<keyword evidence="2" id="KW-1185">Reference proteome</keyword>
<reference evidence="1 2" key="1">
    <citation type="submission" date="2015-01" db="EMBL/GenBank/DDBJ databases">
        <title>Evolution of Trichinella species and genotypes.</title>
        <authorList>
            <person name="Korhonen P.K."/>
            <person name="Edoardo P."/>
            <person name="Giuseppe L.R."/>
            <person name="Gasser R.B."/>
        </authorList>
    </citation>
    <scope>NUCLEOTIDE SEQUENCE [LARGE SCALE GENOMIC DNA]</scope>
    <source>
        <strain evidence="1">ISS588</strain>
    </source>
</reference>
<sequence length="42" mass="4967">MCEAKKIQFFRTPWGVRSRRCSFHEKTGRQPTLVDFPKKVGI</sequence>